<gene>
    <name evidence="3" type="ORF">PAXINDRAFT_102202</name>
</gene>
<feature type="region of interest" description="Disordered" evidence="2">
    <location>
        <begin position="665"/>
        <end position="713"/>
    </location>
</feature>
<dbReference type="EMBL" id="KN819444">
    <property type="protein sequence ID" value="KIJ09649.1"/>
    <property type="molecule type" value="Genomic_DNA"/>
</dbReference>
<dbReference type="Proteomes" id="UP000053647">
    <property type="component" value="Unassembled WGS sequence"/>
</dbReference>
<protein>
    <submittedName>
        <fullName evidence="3">Uncharacterized protein</fullName>
    </submittedName>
</protein>
<sequence>MFGEEPHPLVLELTSLRQTAARFQHEAHAAAIKLQRHTLETSRAHQHAVALEQENARLKDELECIRANPDAAPHPAAAQVQELTLALRRVSEKIELTENTLLERTTELAHARSEFVKARYDADGAYEFAAQMRAREEESRARERCLEIKARASEEERKMVDLVVQEYADLVRTLEGRRSVNPHSPISNGSASTITLVDSLHEGKSGLHKLFAEFSTETENLHATISELQGQISSLQTTIAAERKTASHDRTLLSQANTELDKLKLEDQTAAKMVSRYMKFSQASTNALQQQIATLKTRHASTISTLQLQRSVAESHFASERSRVSRLQDALDELCEDVVRETYGRRREVALRLALLAREEGVAESMRRWARRAKELYERCNPPSNEDTLDSAQLPTPKPSPEDGVREAFHRVVSDADSLLRALDGDLEFSDGTRTSGSLARIAVSREAVETLRSELQDEVTKRVEAVRRSALLGGFNESPNGHVPESEELVERRTIQSQGVEGGHERLLSTPSNGDATRQHDFSGDGPPSRDAASPMSAIGTSEEIIDDPFAPVEPTIRPIVETTTLHNNETPRHNVVHTHMESHSPVPQDGVPASPALLVADEEPRPVQELSPAVSVLELQQVHQSAPAEEPQIVDAVLPNEPENHSNDIPELHPVAACEPLTRHDTEGGAEDDVSIPFEPPIPPSTPGDAPQSPRSRSNSPPPRLFSLNATKNRYDPLQRAFRDCSLALKELKRTIIPSSPSPAQVNGQMLQYVQTALSRIDDYAEDARVELEIRVADEELTARGFETLLSIPGALSDPTERAGVEESARKFADGTDEGVSKALECFGKKLEDVQHDIAVIKRAVHELPQDREDDNNDDAHGASWSAWTAGLLGTNPSPARSPTPGATFGSVMMSPRLRHSPSLRQLHSLDAHGGHERGGPLAGLNLRIPLPPLPTSSYSNLGLGRAPEARPRTISTMYSIGLGGRTSSLALGVGLGGSSPSPSRTQTTRPAMSRFISAPLVPRGEVASEKNTKVYDLHDHGDVE</sequence>
<name>A0A0C9SQJ9_PAXIN</name>
<dbReference type="OrthoDB" id="2592022at2759"/>
<evidence type="ECO:0000256" key="1">
    <source>
        <dbReference type="SAM" id="Coils"/>
    </source>
</evidence>
<feature type="compositionally biased region" description="Polar residues" evidence="2">
    <location>
        <begin position="382"/>
        <end position="394"/>
    </location>
</feature>
<evidence type="ECO:0000313" key="4">
    <source>
        <dbReference type="Proteomes" id="UP000053647"/>
    </source>
</evidence>
<feature type="coiled-coil region" evidence="1">
    <location>
        <begin position="48"/>
        <end position="100"/>
    </location>
</feature>
<dbReference type="AlphaFoldDB" id="A0A0C9SQJ9"/>
<proteinExistence type="predicted"/>
<feature type="region of interest" description="Disordered" evidence="2">
    <location>
        <begin position="476"/>
        <end position="538"/>
    </location>
</feature>
<evidence type="ECO:0000256" key="2">
    <source>
        <dbReference type="SAM" id="MobiDB-lite"/>
    </source>
</evidence>
<organism evidence="3 4">
    <name type="scientific">Paxillus involutus ATCC 200175</name>
    <dbReference type="NCBI Taxonomy" id="664439"/>
    <lineage>
        <taxon>Eukaryota</taxon>
        <taxon>Fungi</taxon>
        <taxon>Dikarya</taxon>
        <taxon>Basidiomycota</taxon>
        <taxon>Agaricomycotina</taxon>
        <taxon>Agaricomycetes</taxon>
        <taxon>Agaricomycetidae</taxon>
        <taxon>Boletales</taxon>
        <taxon>Paxilineae</taxon>
        <taxon>Paxillaceae</taxon>
        <taxon>Paxillus</taxon>
    </lineage>
</organism>
<evidence type="ECO:0000313" key="3">
    <source>
        <dbReference type="EMBL" id="KIJ09649.1"/>
    </source>
</evidence>
<feature type="region of interest" description="Disordered" evidence="2">
    <location>
        <begin position="380"/>
        <end position="404"/>
    </location>
</feature>
<keyword evidence="4" id="KW-1185">Reference proteome</keyword>
<reference evidence="4" key="2">
    <citation type="submission" date="2015-01" db="EMBL/GenBank/DDBJ databases">
        <title>Evolutionary Origins and Diversification of the Mycorrhizal Mutualists.</title>
        <authorList>
            <consortium name="DOE Joint Genome Institute"/>
            <consortium name="Mycorrhizal Genomics Consortium"/>
            <person name="Kohler A."/>
            <person name="Kuo A."/>
            <person name="Nagy L.G."/>
            <person name="Floudas D."/>
            <person name="Copeland A."/>
            <person name="Barry K.W."/>
            <person name="Cichocki N."/>
            <person name="Veneault-Fourrey C."/>
            <person name="LaButti K."/>
            <person name="Lindquist E.A."/>
            <person name="Lipzen A."/>
            <person name="Lundell T."/>
            <person name="Morin E."/>
            <person name="Murat C."/>
            <person name="Riley R."/>
            <person name="Ohm R."/>
            <person name="Sun H."/>
            <person name="Tunlid A."/>
            <person name="Henrissat B."/>
            <person name="Grigoriev I.V."/>
            <person name="Hibbett D.S."/>
            <person name="Martin F."/>
        </authorList>
    </citation>
    <scope>NUCLEOTIDE SEQUENCE [LARGE SCALE GENOMIC DNA]</scope>
    <source>
        <strain evidence="4">ATCC 200175</strain>
    </source>
</reference>
<accession>A0A0C9SQJ9</accession>
<dbReference type="HOGENOM" id="CLU_003988_0_0_1"/>
<reference evidence="3 4" key="1">
    <citation type="submission" date="2014-06" db="EMBL/GenBank/DDBJ databases">
        <authorList>
            <consortium name="DOE Joint Genome Institute"/>
            <person name="Kuo A."/>
            <person name="Kohler A."/>
            <person name="Nagy L.G."/>
            <person name="Floudas D."/>
            <person name="Copeland A."/>
            <person name="Barry K.W."/>
            <person name="Cichocki N."/>
            <person name="Veneault-Fourrey C."/>
            <person name="LaButti K."/>
            <person name="Lindquist E.A."/>
            <person name="Lipzen A."/>
            <person name="Lundell T."/>
            <person name="Morin E."/>
            <person name="Murat C."/>
            <person name="Sun H."/>
            <person name="Tunlid A."/>
            <person name="Henrissat B."/>
            <person name="Grigoriev I.V."/>
            <person name="Hibbett D.S."/>
            <person name="Martin F."/>
            <person name="Nordberg H.P."/>
            <person name="Cantor M.N."/>
            <person name="Hua S.X."/>
        </authorList>
    </citation>
    <scope>NUCLEOTIDE SEQUENCE [LARGE SCALE GENOMIC DNA]</scope>
    <source>
        <strain evidence="3 4">ATCC 200175</strain>
    </source>
</reference>
<keyword evidence="1" id="KW-0175">Coiled coil</keyword>